<dbReference type="STRING" id="1909395.BKM31_09565"/>
<keyword evidence="2" id="KW-0472">Membrane</keyword>
<dbReference type="AlphaFoldDB" id="A0A1U9ZUQ9"/>
<dbReference type="KEGG" id="noa:BKM31_09565"/>
<evidence type="ECO:0000256" key="1">
    <source>
        <dbReference type="SAM" id="MobiDB-lite"/>
    </source>
</evidence>
<evidence type="ECO:0000313" key="4">
    <source>
        <dbReference type="Proteomes" id="UP000190797"/>
    </source>
</evidence>
<gene>
    <name evidence="3" type="ORF">BKM31_09565</name>
</gene>
<keyword evidence="2" id="KW-0812">Transmembrane</keyword>
<protein>
    <submittedName>
        <fullName evidence="3">Uncharacterized protein</fullName>
    </submittedName>
</protein>
<organism evidence="3 4">
    <name type="scientific">[Actinomadura] parvosata subsp. kistnae</name>
    <dbReference type="NCBI Taxonomy" id="1909395"/>
    <lineage>
        <taxon>Bacteria</taxon>
        <taxon>Bacillati</taxon>
        <taxon>Actinomycetota</taxon>
        <taxon>Actinomycetes</taxon>
        <taxon>Streptosporangiales</taxon>
        <taxon>Streptosporangiaceae</taxon>
        <taxon>Nonomuraea</taxon>
    </lineage>
</organism>
<dbReference type="Proteomes" id="UP000190797">
    <property type="component" value="Chromosome"/>
</dbReference>
<dbReference type="RefSeq" id="WP_080037818.1">
    <property type="nucleotide sequence ID" value="NZ_OOHJ01000005.1"/>
</dbReference>
<keyword evidence="4" id="KW-1185">Reference proteome</keyword>
<keyword evidence="2" id="KW-1133">Transmembrane helix</keyword>
<feature type="region of interest" description="Disordered" evidence="1">
    <location>
        <begin position="196"/>
        <end position="215"/>
    </location>
</feature>
<evidence type="ECO:0000313" key="3">
    <source>
        <dbReference type="EMBL" id="AQZ61684.1"/>
    </source>
</evidence>
<reference evidence="4" key="1">
    <citation type="journal article" date="2017" name="Med. Chem. Commun.">
        <title>Nonomuraea sp. ATCC 55076 harbours the largest actinomycete chromosome to date and the kistamicin biosynthetic gene cluster.</title>
        <authorList>
            <person name="Nazari B."/>
            <person name="Forneris C.C."/>
            <person name="Gibson M.I."/>
            <person name="Moon K."/>
            <person name="Schramma K.R."/>
            <person name="Seyedsayamdost M.R."/>
        </authorList>
    </citation>
    <scope>NUCLEOTIDE SEQUENCE [LARGE SCALE GENOMIC DNA]</scope>
    <source>
        <strain evidence="4">ATCC 55076</strain>
    </source>
</reference>
<proteinExistence type="predicted"/>
<name>A0A1U9ZUQ9_9ACTN</name>
<feature type="transmembrane region" description="Helical" evidence="2">
    <location>
        <begin position="169"/>
        <end position="189"/>
    </location>
</feature>
<feature type="compositionally biased region" description="Pro residues" evidence="1">
    <location>
        <begin position="264"/>
        <end position="278"/>
    </location>
</feature>
<sequence>MIGVLGIFATFQAPSALVTCDRGATGELTVQSPSVVMADSPGAARFHVRLDISNVPAARQTFPGGEIHGIPTQVTGNVTLFLQPGEKPEITVPLSGTAAGDRIFMTGHGTLDPGKAAPGMYQLHATNLAISVPSAGPCRVSDTEPVGEFFMQPGRAPAGGESHDTLVAVIQRLMMALVIVAAGVFIYTNRPERLRRDRRPHTAGPPAPTHIKEPAGFEARPHLRFFRTFASMTAGGLLTLGLAVSCVIDRHTTVEDLPRLPGQPSAPAPPPPPPAGNA</sequence>
<evidence type="ECO:0000256" key="2">
    <source>
        <dbReference type="SAM" id="Phobius"/>
    </source>
</evidence>
<feature type="region of interest" description="Disordered" evidence="1">
    <location>
        <begin position="255"/>
        <end position="278"/>
    </location>
</feature>
<dbReference type="EMBL" id="CP017717">
    <property type="protein sequence ID" value="AQZ61684.1"/>
    <property type="molecule type" value="Genomic_DNA"/>
</dbReference>
<accession>A0A1U9ZUQ9</accession>